<feature type="domain" description="C2H2-type" evidence="13">
    <location>
        <begin position="432"/>
        <end position="459"/>
    </location>
</feature>
<dbReference type="PROSITE" id="PS50157">
    <property type="entry name" value="ZINC_FINGER_C2H2_2"/>
    <property type="match status" value="4"/>
</dbReference>
<feature type="domain" description="ZAD" evidence="14">
    <location>
        <begin position="42"/>
        <end position="113"/>
    </location>
</feature>
<evidence type="ECO:0000259" key="13">
    <source>
        <dbReference type="PROSITE" id="PS50157"/>
    </source>
</evidence>
<accession>A0A1J1ILK1</accession>
<evidence type="ECO:0000256" key="3">
    <source>
        <dbReference type="ARBA" id="ARBA00022723"/>
    </source>
</evidence>
<dbReference type="PROSITE" id="PS51915">
    <property type="entry name" value="ZAD"/>
    <property type="match status" value="1"/>
</dbReference>
<organism evidence="15 16">
    <name type="scientific">Clunio marinus</name>
    <dbReference type="NCBI Taxonomy" id="568069"/>
    <lineage>
        <taxon>Eukaryota</taxon>
        <taxon>Metazoa</taxon>
        <taxon>Ecdysozoa</taxon>
        <taxon>Arthropoda</taxon>
        <taxon>Hexapoda</taxon>
        <taxon>Insecta</taxon>
        <taxon>Pterygota</taxon>
        <taxon>Neoptera</taxon>
        <taxon>Endopterygota</taxon>
        <taxon>Diptera</taxon>
        <taxon>Nematocera</taxon>
        <taxon>Chironomoidea</taxon>
        <taxon>Chironomidae</taxon>
        <taxon>Clunio</taxon>
    </lineage>
</organism>
<keyword evidence="16" id="KW-1185">Reference proteome</keyword>
<evidence type="ECO:0000256" key="9">
    <source>
        <dbReference type="ARBA" id="ARBA00023163"/>
    </source>
</evidence>
<dbReference type="Proteomes" id="UP000183832">
    <property type="component" value="Unassembled WGS sequence"/>
</dbReference>
<evidence type="ECO:0000256" key="2">
    <source>
        <dbReference type="ARBA" id="ARBA00006991"/>
    </source>
</evidence>
<feature type="binding site" evidence="12">
    <location>
        <position position="44"/>
    </location>
    <ligand>
        <name>Zn(2+)</name>
        <dbReference type="ChEBI" id="CHEBI:29105"/>
    </ligand>
</feature>
<dbReference type="GO" id="GO:0001228">
    <property type="term" value="F:DNA-binding transcription activator activity, RNA polymerase II-specific"/>
    <property type="evidence" value="ECO:0007669"/>
    <property type="project" value="TreeGrafter"/>
</dbReference>
<feature type="domain" description="C2H2-type" evidence="13">
    <location>
        <begin position="376"/>
        <end position="403"/>
    </location>
</feature>
<evidence type="ECO:0000259" key="14">
    <source>
        <dbReference type="PROSITE" id="PS51915"/>
    </source>
</evidence>
<sequence>MKTDKNTQLSGDENFDYEFNSVIQEFVSVKIEPEEFNITNCNYCRCCFKMMEIFETQNPTDSQLLNALMKVTQLNLQPSYLASSFCEECVRDISNFNSFRMLMIMRQNKFLAIIENENFEGLKELHNLTLSNAAHNNMQPVVKLERINIPPIKEEDLNVKDPETSIPIPIKSKSKRRKKASKNQVNKKICPICSVKVVKIVTHILLHHPVFCDYCDFKATDQSRVDKHMEVVHNKRYFCHICGKFLKLRIETHIDMVHKKIKNYFCDLCGHGTFQKNDIICHMWSTHLPKDLKCDECDFLTASDFFLKRHRQRVHNLGIDCSLCGKKFGLQKYLDRHIKRVHKRIRKFKCDICYNKFFNNKSLEGHKLNRHGSRDHICEKCGKGFGSINMLNSHMKSHGEKSHICDFCGKGFVVSESMRKHIDIVHYKIKRFACTVCNKQFSSNSKLAEHKLEHEGIRFPCFAPGCATTHTRKDASIYHLKTVHKLSQEVFKDCKKKLDEFAASLKDMKTT</sequence>
<evidence type="ECO:0000313" key="15">
    <source>
        <dbReference type="EMBL" id="CRK99337.1"/>
    </source>
</evidence>
<dbReference type="GO" id="GO:0000978">
    <property type="term" value="F:RNA polymerase II cis-regulatory region sequence-specific DNA binding"/>
    <property type="evidence" value="ECO:0007669"/>
    <property type="project" value="TreeGrafter"/>
</dbReference>
<evidence type="ECO:0000256" key="12">
    <source>
        <dbReference type="PROSITE-ProRule" id="PRU01263"/>
    </source>
</evidence>
<keyword evidence="4" id="KW-0677">Repeat</keyword>
<keyword evidence="8" id="KW-0238">DNA-binding</keyword>
<dbReference type="SMART" id="SM00355">
    <property type="entry name" value="ZnF_C2H2"/>
    <property type="match status" value="11"/>
</dbReference>
<keyword evidence="9" id="KW-0804">Transcription</keyword>
<evidence type="ECO:0000313" key="16">
    <source>
        <dbReference type="Proteomes" id="UP000183832"/>
    </source>
</evidence>
<comment type="subcellular location">
    <subcellularLocation>
        <location evidence="1">Nucleus</location>
    </subcellularLocation>
</comment>
<evidence type="ECO:0000256" key="8">
    <source>
        <dbReference type="ARBA" id="ARBA00023125"/>
    </source>
</evidence>
<dbReference type="PANTHER" id="PTHR24393">
    <property type="entry name" value="ZINC FINGER PROTEIN"/>
    <property type="match status" value="1"/>
</dbReference>
<dbReference type="PROSITE" id="PS00028">
    <property type="entry name" value="ZINC_FINGER_C2H2_1"/>
    <property type="match status" value="4"/>
</dbReference>
<feature type="domain" description="C2H2-type" evidence="13">
    <location>
        <begin position="403"/>
        <end position="431"/>
    </location>
</feature>
<dbReference type="AlphaFoldDB" id="A0A1J1ILK1"/>
<evidence type="ECO:0000256" key="7">
    <source>
        <dbReference type="ARBA" id="ARBA00023015"/>
    </source>
</evidence>
<dbReference type="Pfam" id="PF00096">
    <property type="entry name" value="zf-C2H2"/>
    <property type="match status" value="1"/>
</dbReference>
<comment type="similarity">
    <text evidence="2">Belongs to the krueppel C2H2-type zinc-finger protein family.</text>
</comment>
<keyword evidence="3 12" id="KW-0479">Metal-binding</keyword>
<evidence type="ECO:0000256" key="1">
    <source>
        <dbReference type="ARBA" id="ARBA00004123"/>
    </source>
</evidence>
<protein>
    <submittedName>
        <fullName evidence="15">CLUMA_CG012631, isoform A</fullName>
    </submittedName>
</protein>
<dbReference type="GO" id="GO:0008270">
    <property type="term" value="F:zinc ion binding"/>
    <property type="evidence" value="ECO:0007669"/>
    <property type="project" value="UniProtKB-UniRule"/>
</dbReference>
<dbReference type="SMART" id="SM00868">
    <property type="entry name" value="zf-AD"/>
    <property type="match status" value="1"/>
</dbReference>
<evidence type="ECO:0000256" key="11">
    <source>
        <dbReference type="PROSITE-ProRule" id="PRU00042"/>
    </source>
</evidence>
<dbReference type="GO" id="GO:0005634">
    <property type="term" value="C:nucleus"/>
    <property type="evidence" value="ECO:0007669"/>
    <property type="project" value="UniProtKB-SubCell"/>
</dbReference>
<dbReference type="SUPFAM" id="SSF57667">
    <property type="entry name" value="beta-beta-alpha zinc fingers"/>
    <property type="match status" value="4"/>
</dbReference>
<dbReference type="Gene3D" id="3.30.160.60">
    <property type="entry name" value="Classic Zinc Finger"/>
    <property type="match status" value="4"/>
</dbReference>
<dbReference type="InterPro" id="IPR012934">
    <property type="entry name" value="Znf_AD"/>
</dbReference>
<dbReference type="InterPro" id="IPR013087">
    <property type="entry name" value="Znf_C2H2_type"/>
</dbReference>
<reference evidence="15 16" key="1">
    <citation type="submission" date="2015-04" db="EMBL/GenBank/DDBJ databases">
        <authorList>
            <person name="Syromyatnikov M.Y."/>
            <person name="Popov V.N."/>
        </authorList>
    </citation>
    <scope>NUCLEOTIDE SEQUENCE [LARGE SCALE GENOMIC DNA]</scope>
</reference>
<evidence type="ECO:0000256" key="4">
    <source>
        <dbReference type="ARBA" id="ARBA00022737"/>
    </source>
</evidence>
<feature type="binding site" evidence="12">
    <location>
        <position position="47"/>
    </location>
    <ligand>
        <name>Zn(2+)</name>
        <dbReference type="ChEBI" id="CHEBI:29105"/>
    </ligand>
</feature>
<keyword evidence="5 11" id="KW-0863">Zinc-finger</keyword>
<keyword evidence="10" id="KW-0539">Nucleus</keyword>
<evidence type="ECO:0000256" key="6">
    <source>
        <dbReference type="ARBA" id="ARBA00022833"/>
    </source>
</evidence>
<dbReference type="OrthoDB" id="7755329at2759"/>
<keyword evidence="7" id="KW-0805">Transcription regulation</keyword>
<evidence type="ECO:0000256" key="10">
    <source>
        <dbReference type="ARBA" id="ARBA00023242"/>
    </source>
</evidence>
<feature type="binding site" evidence="12">
    <location>
        <position position="89"/>
    </location>
    <ligand>
        <name>Zn(2+)</name>
        <dbReference type="ChEBI" id="CHEBI:29105"/>
    </ligand>
</feature>
<dbReference type="STRING" id="568069.A0A1J1ILK1"/>
<keyword evidence="6 12" id="KW-0862">Zinc</keyword>
<gene>
    <name evidence="15" type="ORF">CLUMA_CG012631</name>
</gene>
<dbReference type="Pfam" id="PF13894">
    <property type="entry name" value="zf-C2H2_4"/>
    <property type="match status" value="1"/>
</dbReference>
<name>A0A1J1ILK1_9DIPT</name>
<feature type="domain" description="C2H2-type" evidence="13">
    <location>
        <begin position="319"/>
        <end position="347"/>
    </location>
</feature>
<proteinExistence type="inferred from homology"/>
<dbReference type="EMBL" id="CVRI01000050">
    <property type="protein sequence ID" value="CRK99337.1"/>
    <property type="molecule type" value="Genomic_DNA"/>
</dbReference>
<dbReference type="Pfam" id="PF13912">
    <property type="entry name" value="zf-C2H2_6"/>
    <property type="match status" value="1"/>
</dbReference>
<feature type="binding site" evidence="12">
    <location>
        <position position="86"/>
    </location>
    <ligand>
        <name>Zn(2+)</name>
        <dbReference type="ChEBI" id="CHEBI:29105"/>
    </ligand>
</feature>
<evidence type="ECO:0000256" key="5">
    <source>
        <dbReference type="ARBA" id="ARBA00022771"/>
    </source>
</evidence>
<dbReference type="PANTHER" id="PTHR24393:SF15">
    <property type="entry name" value="IP01243P-RELATED"/>
    <property type="match status" value="1"/>
</dbReference>
<dbReference type="InterPro" id="IPR036236">
    <property type="entry name" value="Znf_C2H2_sf"/>
</dbReference>